<keyword evidence="2" id="KW-1185">Reference proteome</keyword>
<dbReference type="OrthoDB" id="9816190at2"/>
<dbReference type="AlphaFoldDB" id="A0A3S9SWI4"/>
<accession>A0A3S9SWI4</accession>
<evidence type="ECO:0000313" key="1">
    <source>
        <dbReference type="EMBL" id="AZR72687.1"/>
    </source>
</evidence>
<dbReference type="Proteomes" id="UP000267250">
    <property type="component" value="Chromosome"/>
</dbReference>
<dbReference type="SUPFAM" id="SSF56507">
    <property type="entry name" value="Methionine synthase activation domain-like"/>
    <property type="match status" value="1"/>
</dbReference>
<reference evidence="1 2" key="1">
    <citation type="submission" date="2016-07" db="EMBL/GenBank/DDBJ databases">
        <title>Genome and transcriptome analysis of iron-reducing fermentative bacteria Anoxybacter fermentans.</title>
        <authorList>
            <person name="Zeng X."/>
            <person name="Shao Z."/>
        </authorList>
    </citation>
    <scope>NUCLEOTIDE SEQUENCE [LARGE SCALE GENOMIC DNA]</scope>
    <source>
        <strain evidence="1 2">DY22613</strain>
    </source>
</reference>
<gene>
    <name evidence="1" type="ORF">BBF96_04345</name>
</gene>
<sequence length="189" mass="21387">MVFTNLYIPEIHEIMPSKRVYLFRAGFKGKNIILDNVMRNLVNSIYTRGLEISEPKLYYTTLPIGDIPPEIIPASFAGSQRMTIFVSTLGKRIDKEIEAYAALEKVLHATLLDAWGSEALETLNKSFDNKLRSKYGKGTRRFSPGYGDIDIRLNSLILELLQVHDVVANPKTGILLPRKSTICMIGWQK</sequence>
<protein>
    <submittedName>
        <fullName evidence="1">Methionine synthase</fullName>
    </submittedName>
</protein>
<dbReference type="RefSeq" id="WP_127018184.1">
    <property type="nucleotide sequence ID" value="NZ_CP016379.1"/>
</dbReference>
<proteinExistence type="predicted"/>
<dbReference type="GO" id="GO:0008705">
    <property type="term" value="F:methionine synthase activity"/>
    <property type="evidence" value="ECO:0007669"/>
    <property type="project" value="InterPro"/>
</dbReference>
<dbReference type="EMBL" id="CP016379">
    <property type="protein sequence ID" value="AZR72687.1"/>
    <property type="molecule type" value="Genomic_DNA"/>
</dbReference>
<organism evidence="1 2">
    <name type="scientific">Anoxybacter fermentans</name>
    <dbReference type="NCBI Taxonomy" id="1323375"/>
    <lineage>
        <taxon>Bacteria</taxon>
        <taxon>Bacillati</taxon>
        <taxon>Bacillota</taxon>
        <taxon>Clostridia</taxon>
        <taxon>Halanaerobiales</taxon>
        <taxon>Anoxybacter</taxon>
    </lineage>
</organism>
<dbReference type="Gene3D" id="3.40.109.40">
    <property type="match status" value="1"/>
</dbReference>
<dbReference type="KEGG" id="aft:BBF96_04345"/>
<evidence type="ECO:0000313" key="2">
    <source>
        <dbReference type="Proteomes" id="UP000267250"/>
    </source>
</evidence>
<name>A0A3S9SWI4_9FIRM</name>
<dbReference type="InterPro" id="IPR037010">
    <property type="entry name" value="VitB12-dep_Met_synth_activ_sf"/>
</dbReference>